<evidence type="ECO:0000313" key="1">
    <source>
        <dbReference type="EMBL" id="BBM54037.1"/>
    </source>
</evidence>
<sequence>MARKYKKSNEHPEFARFKYLIEKNKLTIDEFSKKIGCSRNAIYNFFKWDRKKQIQQIFRKLNFFD</sequence>
<name>A0A510KRZ5_9FUSO</name>
<accession>A0A510KRZ5</accession>
<dbReference type="RefSeq" id="WP_147002886.1">
    <property type="nucleotide sequence ID" value="NZ_AP019841.1"/>
</dbReference>
<dbReference type="AlphaFoldDB" id="A0A510KRZ5"/>
<reference evidence="1 2" key="1">
    <citation type="submission" date="2019-07" db="EMBL/GenBank/DDBJ databases">
        <title>Complete Genome Sequence of Leptotrichia wadei Strain JMUB3936.</title>
        <authorList>
            <person name="Watanabe S."/>
            <person name="Cui L."/>
        </authorList>
    </citation>
    <scope>NUCLEOTIDE SEQUENCE [LARGE SCALE GENOMIC DNA]</scope>
    <source>
        <strain evidence="1 2">JMUB3936</strain>
    </source>
</reference>
<dbReference type="InterPro" id="IPR001387">
    <property type="entry name" value="Cro/C1-type_HTH"/>
</dbReference>
<gene>
    <name evidence="1" type="ORF">JMUB3936_0315</name>
</gene>
<evidence type="ECO:0000313" key="2">
    <source>
        <dbReference type="Proteomes" id="UP000321944"/>
    </source>
</evidence>
<dbReference type="Proteomes" id="UP000321944">
    <property type="component" value="Chromosome"/>
</dbReference>
<proteinExistence type="predicted"/>
<evidence type="ECO:0008006" key="3">
    <source>
        <dbReference type="Google" id="ProtNLM"/>
    </source>
</evidence>
<organism evidence="1 2">
    <name type="scientific">Leptotrichia wadei</name>
    <dbReference type="NCBI Taxonomy" id="157687"/>
    <lineage>
        <taxon>Bacteria</taxon>
        <taxon>Fusobacteriati</taxon>
        <taxon>Fusobacteriota</taxon>
        <taxon>Fusobacteriia</taxon>
        <taxon>Fusobacteriales</taxon>
        <taxon>Leptotrichiaceae</taxon>
        <taxon>Leptotrichia</taxon>
    </lineage>
</organism>
<dbReference type="CDD" id="cd00093">
    <property type="entry name" value="HTH_XRE"/>
    <property type="match status" value="1"/>
</dbReference>
<dbReference type="EMBL" id="AP019841">
    <property type="protein sequence ID" value="BBM54037.1"/>
    <property type="molecule type" value="Genomic_DNA"/>
</dbReference>
<protein>
    <recommendedName>
        <fullName evidence="3">HTH cro/C1-type domain-containing protein</fullName>
    </recommendedName>
</protein>